<dbReference type="Proteomes" id="UP000297741">
    <property type="component" value="Unassembled WGS sequence"/>
</dbReference>
<dbReference type="EMBL" id="RPEM01000003">
    <property type="protein sequence ID" value="TGD44197.1"/>
    <property type="molecule type" value="Genomic_DNA"/>
</dbReference>
<evidence type="ECO:0000256" key="2">
    <source>
        <dbReference type="ARBA" id="ARBA00008564"/>
    </source>
</evidence>
<keyword evidence="3 6" id="KW-0812">Transmembrane</keyword>
<dbReference type="CDD" id="cd16914">
    <property type="entry name" value="EcfT"/>
    <property type="match status" value="1"/>
</dbReference>
<evidence type="ECO:0000256" key="4">
    <source>
        <dbReference type="ARBA" id="ARBA00022989"/>
    </source>
</evidence>
<evidence type="ECO:0000256" key="5">
    <source>
        <dbReference type="ARBA" id="ARBA00023136"/>
    </source>
</evidence>
<evidence type="ECO:0000256" key="1">
    <source>
        <dbReference type="ARBA" id="ARBA00004141"/>
    </source>
</evidence>
<organism evidence="7 8">
    <name type="scientific">Pseudotabrizicola sediminis</name>
    <dbReference type="NCBI Taxonomy" id="2486418"/>
    <lineage>
        <taxon>Bacteria</taxon>
        <taxon>Pseudomonadati</taxon>
        <taxon>Pseudomonadota</taxon>
        <taxon>Alphaproteobacteria</taxon>
        <taxon>Rhodobacterales</taxon>
        <taxon>Paracoccaceae</taxon>
        <taxon>Pseudotabrizicola</taxon>
    </lineage>
</organism>
<accession>A0ABY2KNL9</accession>
<evidence type="ECO:0000256" key="6">
    <source>
        <dbReference type="SAM" id="Phobius"/>
    </source>
</evidence>
<protein>
    <submittedName>
        <fullName evidence="7">Energy-coupling factor transporter transmembrane protein EcfT</fullName>
    </submittedName>
</protein>
<keyword evidence="8" id="KW-1185">Reference proteome</keyword>
<dbReference type="Pfam" id="PF02361">
    <property type="entry name" value="CbiQ"/>
    <property type="match status" value="1"/>
</dbReference>
<comment type="similarity">
    <text evidence="2">Belongs to the CbiQ family.</text>
</comment>
<gene>
    <name evidence="7" type="ORF">EEB11_05735</name>
</gene>
<sequence length="198" mass="21183">MLTLTSPVETPLHRVAAGAKLAALALFTLVLFQLTTPLALGLALIAIAALYLTGGARFARHGARMLRPLWPFVALIALWHLWRDDLTAGGVILLRMTAAVAAANLVTMTTRLSDMITVLERLARPLSPVLPPRRLALAIALVIRFIPVLSDRTALLSQAWRARSARKPGWRLAAPAALAALDDAEQVAQALRARGGTG</sequence>
<keyword evidence="4 6" id="KW-1133">Transmembrane helix</keyword>
<evidence type="ECO:0000313" key="8">
    <source>
        <dbReference type="Proteomes" id="UP000297741"/>
    </source>
</evidence>
<dbReference type="InterPro" id="IPR003339">
    <property type="entry name" value="ABC/ECF_trnsptr_transmembrane"/>
</dbReference>
<feature type="transmembrane region" description="Helical" evidence="6">
    <location>
        <begin position="65"/>
        <end position="82"/>
    </location>
</feature>
<reference evidence="7 8" key="1">
    <citation type="submission" date="2018-11" db="EMBL/GenBank/DDBJ databases">
        <title>Tabrizicola sp. isolated from sediment of alpine lake.</title>
        <authorList>
            <person name="Liu Z."/>
        </authorList>
    </citation>
    <scope>NUCLEOTIDE SEQUENCE [LARGE SCALE GENOMIC DNA]</scope>
    <source>
        <strain evidence="7 8">DRYC-M-16</strain>
    </source>
</reference>
<feature type="transmembrane region" description="Helical" evidence="6">
    <location>
        <begin position="88"/>
        <end position="106"/>
    </location>
</feature>
<keyword evidence="5 6" id="KW-0472">Membrane</keyword>
<evidence type="ECO:0000256" key="3">
    <source>
        <dbReference type="ARBA" id="ARBA00022692"/>
    </source>
</evidence>
<comment type="subcellular location">
    <subcellularLocation>
        <location evidence="1">Membrane</location>
        <topology evidence="1">Multi-pass membrane protein</topology>
    </subcellularLocation>
</comment>
<comment type="caution">
    <text evidence="7">The sequence shown here is derived from an EMBL/GenBank/DDBJ whole genome shotgun (WGS) entry which is preliminary data.</text>
</comment>
<name>A0ABY2KNL9_9RHOB</name>
<dbReference type="RefSeq" id="WP_135429461.1">
    <property type="nucleotide sequence ID" value="NZ_RPEM01000003.1"/>
</dbReference>
<feature type="transmembrane region" description="Helical" evidence="6">
    <location>
        <begin position="20"/>
        <end position="53"/>
    </location>
</feature>
<evidence type="ECO:0000313" key="7">
    <source>
        <dbReference type="EMBL" id="TGD44197.1"/>
    </source>
</evidence>
<proteinExistence type="inferred from homology"/>